<dbReference type="GO" id="GO:0003677">
    <property type="term" value="F:DNA binding"/>
    <property type="evidence" value="ECO:0007669"/>
    <property type="project" value="UniProtKB-KW"/>
</dbReference>
<keyword evidence="2 14" id="KW-0547">Nucleotide-binding</keyword>
<comment type="caution">
    <text evidence="17">The sequence shown here is derived from an EMBL/GenBank/DDBJ whole genome shotgun (WGS) entry which is preliminary data.</text>
</comment>
<comment type="catalytic activity">
    <reaction evidence="13">
        <text>ATP + H2O = ADP + phosphate + H(+)</text>
        <dbReference type="Rhea" id="RHEA:13065"/>
        <dbReference type="ChEBI" id="CHEBI:15377"/>
        <dbReference type="ChEBI" id="CHEBI:15378"/>
        <dbReference type="ChEBI" id="CHEBI:30616"/>
        <dbReference type="ChEBI" id="CHEBI:43474"/>
        <dbReference type="ChEBI" id="CHEBI:456216"/>
        <dbReference type="EC" id="5.6.2.4"/>
    </reaction>
</comment>
<dbReference type="InterPro" id="IPR000212">
    <property type="entry name" value="DNA_helicase_UvrD/REP"/>
</dbReference>
<dbReference type="EC" id="5.6.2.4" evidence="12"/>
<dbReference type="Pfam" id="PF13361">
    <property type="entry name" value="UvrD_C"/>
    <property type="match status" value="1"/>
</dbReference>
<feature type="binding site" evidence="14">
    <location>
        <begin position="10"/>
        <end position="17"/>
    </location>
    <ligand>
        <name>ATP</name>
        <dbReference type="ChEBI" id="CHEBI:30616"/>
    </ligand>
</feature>
<dbReference type="InterPro" id="IPR011335">
    <property type="entry name" value="Restrct_endonuc-II-like"/>
</dbReference>
<organism evidence="17 18">
    <name type="scientific">Globicatella sulfidifaciens</name>
    <dbReference type="NCBI Taxonomy" id="136093"/>
    <lineage>
        <taxon>Bacteria</taxon>
        <taxon>Bacillati</taxon>
        <taxon>Bacillota</taxon>
        <taxon>Bacilli</taxon>
        <taxon>Lactobacillales</taxon>
        <taxon>Aerococcaceae</taxon>
        <taxon>Globicatella</taxon>
    </lineage>
</organism>
<dbReference type="PANTHER" id="PTHR11070">
    <property type="entry name" value="UVRD / RECB / PCRA DNA HELICASE FAMILY MEMBER"/>
    <property type="match status" value="1"/>
</dbReference>
<evidence type="ECO:0000256" key="11">
    <source>
        <dbReference type="ARBA" id="ARBA00034617"/>
    </source>
</evidence>
<accession>A0A7X8C4B8</accession>
<keyword evidence="5 14" id="KW-0347">Helicase</keyword>
<dbReference type="RefSeq" id="WP_276648255.1">
    <property type="nucleotide sequence ID" value="NZ_JAAYSM010000196.1"/>
</dbReference>
<dbReference type="Gene3D" id="3.40.50.300">
    <property type="entry name" value="P-loop containing nucleotide triphosphate hydrolases"/>
    <property type="match status" value="4"/>
</dbReference>
<keyword evidence="8" id="KW-0238">DNA-binding</keyword>
<evidence type="ECO:0000256" key="10">
    <source>
        <dbReference type="ARBA" id="ARBA00023235"/>
    </source>
</evidence>
<dbReference type="SUPFAM" id="SSF52540">
    <property type="entry name" value="P-loop containing nucleoside triphosphate hydrolases"/>
    <property type="match status" value="1"/>
</dbReference>
<sequence length="1083" mass="121757">MTGKLTMLSAGAGAGKTYRLSAEILKSIQNGVPPENIVATTFTTKAADELIERVRLRLLESGDSDAAARILDGYVGTMNSVFGRLLREFALEMGLSPVQKVLPESESSVLFNTVADEVIMQFYSDYREVFIRLGLDNFFDDNNWQKKVLQVLELARENGMSPEDVQACAEYSWEIMASWLPDPLPNPDELDDELKSKMIVALPQLKDADATKKTASAVEALEDAIREWDQFGFISWNQWAKLSKLSPAKKSIDIVSPINGAASVHDRHPRLHQDMKQAMYAVFQCASEAMELYKVEKSKRGLIDFTDQEALALELLKDEQNIEVLKERISAVFIDEFQDSSPLQIALNMQLRELSENATWVGDVKQAIYGFRGTDPELMQTVMTSIDDLEIEILDASYRSRKSLVDFVNAIFVPVFESKEMPADRIALDPKREDKSEQALAIETWAYSNSKNKNEDAAHIALGVQKVLRQTEKYQIVDKTTHKLRPLKGGDIAILCRANDECVKIAEALSKLGIHATVGESGLLDTPEVVFAVAALRYLVDPRDTLAISELIHFSSEKGEEGSWLSDWLDFENRANIIKSEPIIKELDKVRGKIVQMSPSEVLDLALVVSRSDEIALSWGQGEQRLANLDALRKLAVTFEDVAGTNGATATITGFLLFLDDTVRNDRELNLVAESTDENAVRVLTYHKAKGLEWPFVILNSLEKSSERSKLPVFDEITAVSTTKLDVKDPLDGRRLYYWPWPYGKQTKNVSLDSYALDAPELISRQQQLIQENQRLMYVGMTRARDYLVFAARNFSKVEWLQELTDDAGVPVIQNLGVSEDDNSEDSIDDRLGSIVIKGEEFPCKVRVLSIEEELEQLTQEAGVEEQVFVGKTIEATQFVPARFSPSMVKDETSEDENKLVSQIESGITKIHRIGNRLPLSGNPDMATLGDMIHAFLAVDNVSLPQNYRLVLAEELIERYGITALSTESLLEASNRLQQFIDERYPDLVFKYSEWPIHLRKGLQKASGWIDLLIDTPKGWVIIDHKSFPGKEVDWLLRGNSYLPQLRTYAEALHKATDRTVSEAWIHMPVVGTMIQFAKDDLI</sequence>
<name>A0A7X8C4B8_9LACT</name>
<dbReference type="InterPro" id="IPR014017">
    <property type="entry name" value="DNA_helicase_UvrD-like_C"/>
</dbReference>
<evidence type="ECO:0000256" key="3">
    <source>
        <dbReference type="ARBA" id="ARBA00022763"/>
    </source>
</evidence>
<keyword evidence="4 14" id="KW-0378">Hydrolase</keyword>
<dbReference type="GO" id="GO:0004527">
    <property type="term" value="F:exonuclease activity"/>
    <property type="evidence" value="ECO:0007669"/>
    <property type="project" value="UniProtKB-KW"/>
</dbReference>
<evidence type="ECO:0000256" key="4">
    <source>
        <dbReference type="ARBA" id="ARBA00022801"/>
    </source>
</evidence>
<keyword evidence="3" id="KW-0227">DNA damage</keyword>
<evidence type="ECO:0000256" key="12">
    <source>
        <dbReference type="ARBA" id="ARBA00034808"/>
    </source>
</evidence>
<keyword evidence="10" id="KW-0413">Isomerase</keyword>
<evidence type="ECO:0000313" key="18">
    <source>
        <dbReference type="Proteomes" id="UP000541058"/>
    </source>
</evidence>
<keyword evidence="9" id="KW-0234">DNA repair</keyword>
<dbReference type="EMBL" id="JAAYSM010000196">
    <property type="protein sequence ID" value="NLJ18435.1"/>
    <property type="molecule type" value="Genomic_DNA"/>
</dbReference>
<dbReference type="GO" id="GO:0005829">
    <property type="term" value="C:cytosol"/>
    <property type="evidence" value="ECO:0007669"/>
    <property type="project" value="TreeGrafter"/>
</dbReference>
<evidence type="ECO:0000256" key="7">
    <source>
        <dbReference type="ARBA" id="ARBA00022840"/>
    </source>
</evidence>
<dbReference type="GO" id="GO:0043138">
    <property type="term" value="F:3'-5' DNA helicase activity"/>
    <property type="evidence" value="ECO:0007669"/>
    <property type="project" value="UniProtKB-EC"/>
</dbReference>
<dbReference type="Proteomes" id="UP000541058">
    <property type="component" value="Unassembled WGS sequence"/>
</dbReference>
<dbReference type="InterPro" id="IPR027417">
    <property type="entry name" value="P-loop_NTPase"/>
</dbReference>
<dbReference type="GO" id="GO:0005524">
    <property type="term" value="F:ATP binding"/>
    <property type="evidence" value="ECO:0007669"/>
    <property type="project" value="UniProtKB-UniRule"/>
</dbReference>
<evidence type="ECO:0000256" key="13">
    <source>
        <dbReference type="ARBA" id="ARBA00048988"/>
    </source>
</evidence>
<feature type="domain" description="UvrD-like helicase C-terminal" evidence="16">
    <location>
        <begin position="409"/>
        <end position="691"/>
    </location>
</feature>
<keyword evidence="1" id="KW-0540">Nuclease</keyword>
<reference evidence="17 18" key="1">
    <citation type="journal article" date="2020" name="Biotechnol. Biofuels">
        <title>New insights from the biogas microbiome by comprehensive genome-resolved metagenomics of nearly 1600 species originating from multiple anaerobic digesters.</title>
        <authorList>
            <person name="Campanaro S."/>
            <person name="Treu L."/>
            <person name="Rodriguez-R L.M."/>
            <person name="Kovalovszki A."/>
            <person name="Ziels R.M."/>
            <person name="Maus I."/>
            <person name="Zhu X."/>
            <person name="Kougias P.G."/>
            <person name="Basile A."/>
            <person name="Luo G."/>
            <person name="Schluter A."/>
            <person name="Konstantinidis K.T."/>
            <person name="Angelidaki I."/>
        </authorList>
    </citation>
    <scope>NUCLEOTIDE SEQUENCE [LARGE SCALE GENOMIC DNA]</scope>
    <source>
        <strain evidence="17">AS23ysBPME_34</strain>
    </source>
</reference>
<dbReference type="GO" id="GO:0033202">
    <property type="term" value="C:DNA helicase complex"/>
    <property type="evidence" value="ECO:0007669"/>
    <property type="project" value="TreeGrafter"/>
</dbReference>
<dbReference type="PANTHER" id="PTHR11070:SF55">
    <property type="entry name" value="DNA 3'-5' HELICASE"/>
    <property type="match status" value="1"/>
</dbReference>
<dbReference type="SUPFAM" id="SSF52980">
    <property type="entry name" value="Restriction endonuclease-like"/>
    <property type="match status" value="1"/>
</dbReference>
<feature type="domain" description="UvrD-like helicase ATP-binding" evidence="15">
    <location>
        <begin position="1"/>
        <end position="401"/>
    </location>
</feature>
<evidence type="ECO:0000256" key="2">
    <source>
        <dbReference type="ARBA" id="ARBA00022741"/>
    </source>
</evidence>
<gene>
    <name evidence="17" type="ORF">GX355_06190</name>
</gene>
<dbReference type="Pfam" id="PF00580">
    <property type="entry name" value="UvrD-helicase"/>
    <property type="match status" value="1"/>
</dbReference>
<evidence type="ECO:0000256" key="9">
    <source>
        <dbReference type="ARBA" id="ARBA00023204"/>
    </source>
</evidence>
<keyword evidence="6" id="KW-0269">Exonuclease</keyword>
<protein>
    <recommendedName>
        <fullName evidence="12">DNA 3'-5' helicase</fullName>
        <ecNumber evidence="12">5.6.2.4</ecNumber>
    </recommendedName>
</protein>
<evidence type="ECO:0000256" key="5">
    <source>
        <dbReference type="ARBA" id="ARBA00022806"/>
    </source>
</evidence>
<evidence type="ECO:0000256" key="8">
    <source>
        <dbReference type="ARBA" id="ARBA00023125"/>
    </source>
</evidence>
<dbReference type="Gene3D" id="1.10.486.10">
    <property type="entry name" value="PCRA, domain 4"/>
    <property type="match status" value="1"/>
</dbReference>
<dbReference type="GO" id="GO:0000725">
    <property type="term" value="P:recombinational repair"/>
    <property type="evidence" value="ECO:0007669"/>
    <property type="project" value="TreeGrafter"/>
</dbReference>
<evidence type="ECO:0000259" key="16">
    <source>
        <dbReference type="PROSITE" id="PS51217"/>
    </source>
</evidence>
<dbReference type="PROSITE" id="PS51198">
    <property type="entry name" value="UVRD_HELICASE_ATP_BIND"/>
    <property type="match status" value="1"/>
</dbReference>
<dbReference type="PROSITE" id="PS51217">
    <property type="entry name" value="UVRD_HELICASE_CTER"/>
    <property type="match status" value="1"/>
</dbReference>
<evidence type="ECO:0000259" key="15">
    <source>
        <dbReference type="PROSITE" id="PS51198"/>
    </source>
</evidence>
<evidence type="ECO:0000256" key="1">
    <source>
        <dbReference type="ARBA" id="ARBA00022722"/>
    </source>
</evidence>
<proteinExistence type="predicted"/>
<evidence type="ECO:0000256" key="14">
    <source>
        <dbReference type="PROSITE-ProRule" id="PRU00560"/>
    </source>
</evidence>
<evidence type="ECO:0000256" key="6">
    <source>
        <dbReference type="ARBA" id="ARBA00022839"/>
    </source>
</evidence>
<evidence type="ECO:0000313" key="17">
    <source>
        <dbReference type="EMBL" id="NLJ18435.1"/>
    </source>
</evidence>
<keyword evidence="7 14" id="KW-0067">ATP-binding</keyword>
<dbReference type="AlphaFoldDB" id="A0A7X8C4B8"/>
<dbReference type="InterPro" id="IPR011604">
    <property type="entry name" value="PDDEXK-like_dom_sf"/>
</dbReference>
<dbReference type="Gene3D" id="3.90.320.10">
    <property type="match status" value="1"/>
</dbReference>
<dbReference type="InterPro" id="IPR014016">
    <property type="entry name" value="UvrD-like_ATP-bd"/>
</dbReference>
<comment type="catalytic activity">
    <reaction evidence="11">
        <text>Couples ATP hydrolysis with the unwinding of duplex DNA by translocating in the 3'-5' direction.</text>
        <dbReference type="EC" id="5.6.2.4"/>
    </reaction>
</comment>